<dbReference type="InterPro" id="IPR036864">
    <property type="entry name" value="Zn2-C6_fun-type_DNA-bd_sf"/>
</dbReference>
<dbReference type="Gene3D" id="4.10.240.10">
    <property type="entry name" value="Zn(2)-C6 fungal-type DNA-binding domain"/>
    <property type="match status" value="1"/>
</dbReference>
<dbReference type="SUPFAM" id="SSF57701">
    <property type="entry name" value="Zn2/Cys6 DNA-binding domain"/>
    <property type="match status" value="1"/>
</dbReference>
<feature type="compositionally biased region" description="Polar residues" evidence="1">
    <location>
        <begin position="511"/>
        <end position="527"/>
    </location>
</feature>
<dbReference type="Pfam" id="PF00172">
    <property type="entry name" value="Zn_clus"/>
    <property type="match status" value="1"/>
</dbReference>
<feature type="compositionally biased region" description="Polar residues" evidence="1">
    <location>
        <begin position="290"/>
        <end position="300"/>
    </location>
</feature>
<sequence length="563" mass="61097">MPHRNPLQPVALIKPSSQLPSSSQACAQQTQSESSTTTFLHMPHRLANDHTTNQNLSYYNGSRRQRRPVSDTTVRHSAQQSRSASRSHSNTILHQHSASSARRSRQPIACDPCRASKRKCSGGQPCISCLKRGGKVECYYDKAAELKLVARQKTLAMTSRAQREATTSRKRGDANIAQATKTMDRRSVSTRTNQNPTRKAPADVDFQAHSGHDNRCDEHGMHDVDESEADDAYMETVPTRPTYLNVGHSWTPPGSHSVDRQMRQERHGMELLEPPVTPKSDRHRPFDPTRLSTASSQQSSIERHGMSSPTTPSQQAGSPSQSSAFSGISSQRSEVGGYQDSDCHRLFGEAVPSKPSEGCANSLLPRHLPRLQASWAMGRGHASSAFLLGGAPQLPRPLRPLGSSNTIGFSCIGRPAFSKPIRLSTVEPALENPAMTIEGLVGDGAFLPSAREGNVPAWIKPYPYPRPGMDPRAGYSFAQTAIGHQVRGGVVGLDVSSGQTLAPMIRPPYAPTSQHRSTTSATSSPAGLQTRRFAPRHTDSRLALPPLVPRDLAPSLFGLSSSS</sequence>
<dbReference type="GO" id="GO:0000981">
    <property type="term" value="F:DNA-binding transcription factor activity, RNA polymerase II-specific"/>
    <property type="evidence" value="ECO:0007669"/>
    <property type="project" value="InterPro"/>
</dbReference>
<feature type="compositionally biased region" description="Basic and acidic residues" evidence="1">
    <location>
        <begin position="161"/>
        <end position="173"/>
    </location>
</feature>
<organism evidence="3 4">
    <name type="scientific">Pseudomicrostroma glucosiphilum</name>
    <dbReference type="NCBI Taxonomy" id="1684307"/>
    <lineage>
        <taxon>Eukaryota</taxon>
        <taxon>Fungi</taxon>
        <taxon>Dikarya</taxon>
        <taxon>Basidiomycota</taxon>
        <taxon>Ustilaginomycotina</taxon>
        <taxon>Exobasidiomycetes</taxon>
        <taxon>Microstromatales</taxon>
        <taxon>Microstromatales incertae sedis</taxon>
        <taxon>Pseudomicrostroma</taxon>
    </lineage>
</organism>
<feature type="region of interest" description="Disordered" evidence="1">
    <location>
        <begin position="1"/>
        <end position="106"/>
    </location>
</feature>
<dbReference type="PROSITE" id="PS00463">
    <property type="entry name" value="ZN2_CY6_FUNGAL_1"/>
    <property type="match status" value="1"/>
</dbReference>
<feature type="region of interest" description="Disordered" evidence="1">
    <location>
        <begin position="159"/>
        <end position="201"/>
    </location>
</feature>
<keyword evidence="4" id="KW-1185">Reference proteome</keyword>
<dbReference type="EMBL" id="KZ819339">
    <property type="protein sequence ID" value="PWN17943.1"/>
    <property type="molecule type" value="Genomic_DNA"/>
</dbReference>
<dbReference type="AlphaFoldDB" id="A0A316U0C2"/>
<feature type="domain" description="Zn(2)-C6 fungal-type" evidence="2">
    <location>
        <begin position="109"/>
        <end position="140"/>
    </location>
</feature>
<evidence type="ECO:0000313" key="3">
    <source>
        <dbReference type="EMBL" id="PWN17943.1"/>
    </source>
</evidence>
<evidence type="ECO:0000256" key="1">
    <source>
        <dbReference type="SAM" id="MobiDB-lite"/>
    </source>
</evidence>
<feature type="region of interest" description="Disordered" evidence="1">
    <location>
        <begin position="270"/>
        <end position="340"/>
    </location>
</feature>
<feature type="compositionally biased region" description="Polar residues" evidence="1">
    <location>
        <begin position="49"/>
        <end position="62"/>
    </location>
</feature>
<feature type="region of interest" description="Disordered" evidence="1">
    <location>
        <begin position="504"/>
        <end position="563"/>
    </location>
</feature>
<gene>
    <name evidence="3" type="ORF">BCV69DRAFT_89066</name>
</gene>
<dbReference type="GO" id="GO:0008270">
    <property type="term" value="F:zinc ion binding"/>
    <property type="evidence" value="ECO:0007669"/>
    <property type="project" value="InterPro"/>
</dbReference>
<dbReference type="SMART" id="SM00066">
    <property type="entry name" value="GAL4"/>
    <property type="match status" value="1"/>
</dbReference>
<dbReference type="PROSITE" id="PS51257">
    <property type="entry name" value="PROKAR_LIPOPROTEIN"/>
    <property type="match status" value="1"/>
</dbReference>
<dbReference type="OrthoDB" id="2123952at2759"/>
<reference evidence="3 4" key="1">
    <citation type="journal article" date="2018" name="Mol. Biol. Evol.">
        <title>Broad Genomic Sampling Reveals a Smut Pathogenic Ancestry of the Fungal Clade Ustilaginomycotina.</title>
        <authorList>
            <person name="Kijpornyongpan T."/>
            <person name="Mondo S.J."/>
            <person name="Barry K."/>
            <person name="Sandor L."/>
            <person name="Lee J."/>
            <person name="Lipzen A."/>
            <person name="Pangilinan J."/>
            <person name="LaButti K."/>
            <person name="Hainaut M."/>
            <person name="Henrissat B."/>
            <person name="Grigoriev I.V."/>
            <person name="Spatafora J.W."/>
            <person name="Aime M.C."/>
        </authorList>
    </citation>
    <scope>NUCLEOTIDE SEQUENCE [LARGE SCALE GENOMIC DNA]</scope>
    <source>
        <strain evidence="3 4">MCA 4718</strain>
    </source>
</reference>
<evidence type="ECO:0000259" key="2">
    <source>
        <dbReference type="PROSITE" id="PS50048"/>
    </source>
</evidence>
<protein>
    <recommendedName>
        <fullName evidence="2">Zn(2)-C6 fungal-type domain-containing protein</fullName>
    </recommendedName>
</protein>
<dbReference type="CDD" id="cd00067">
    <property type="entry name" value="GAL4"/>
    <property type="match status" value="1"/>
</dbReference>
<name>A0A316U0C2_9BASI</name>
<dbReference type="GeneID" id="37017344"/>
<dbReference type="Proteomes" id="UP000245942">
    <property type="component" value="Unassembled WGS sequence"/>
</dbReference>
<dbReference type="PROSITE" id="PS50048">
    <property type="entry name" value="ZN2_CY6_FUNGAL_2"/>
    <property type="match status" value="1"/>
</dbReference>
<feature type="compositionally biased region" description="Low complexity" evidence="1">
    <location>
        <begin position="21"/>
        <end position="38"/>
    </location>
</feature>
<feature type="compositionally biased region" description="Low complexity" evidence="1">
    <location>
        <begin position="76"/>
        <end position="89"/>
    </location>
</feature>
<dbReference type="RefSeq" id="XP_025345103.1">
    <property type="nucleotide sequence ID" value="XM_025495610.1"/>
</dbReference>
<dbReference type="InterPro" id="IPR001138">
    <property type="entry name" value="Zn2Cys6_DnaBD"/>
</dbReference>
<accession>A0A316U0C2</accession>
<proteinExistence type="predicted"/>
<feature type="compositionally biased region" description="Low complexity" evidence="1">
    <location>
        <begin position="307"/>
        <end position="333"/>
    </location>
</feature>
<evidence type="ECO:0000313" key="4">
    <source>
        <dbReference type="Proteomes" id="UP000245942"/>
    </source>
</evidence>